<dbReference type="STRING" id="161355.PS9374_03867"/>
<dbReference type="InterPro" id="IPR029044">
    <property type="entry name" value="Nucleotide-diphossugar_trans"/>
</dbReference>
<accession>A0A161LPL7</accession>
<evidence type="ECO:0000313" key="3">
    <source>
        <dbReference type="Proteomes" id="UP000077701"/>
    </source>
</evidence>
<reference evidence="2 3" key="1">
    <citation type="journal article" date="2016" name="Genome Announc.">
        <title>Draft Genome Sequence of Planomonospora sphaerica JCM9374, a Rare Actinomycete.</title>
        <authorList>
            <person name="Dohra H."/>
            <person name="Suzuki T."/>
            <person name="Inoue Y."/>
            <person name="Kodani S."/>
        </authorList>
    </citation>
    <scope>NUCLEOTIDE SEQUENCE [LARGE SCALE GENOMIC DNA]</scope>
    <source>
        <strain evidence="2 3">JCM 9374</strain>
    </source>
</reference>
<sequence length="415" mass="45044">MTGRGADGPGTDTSTGAGTDTGAGIGTAVGPDTGLDYVLPLRWEEDSGLDELTAYLRGLARHARIIVVDGSPGELFDRHARRWRGLAVHLRPDGDLGFANGKVSGVVTGLRRATAEHVVIADDDVRYDAAGLARVRALLEEADLVRPQNHFDPLPWHARWDTARTLLNRGLGADYPGTFGVRRSTFVRMGGYDGNVLFENLELIRTVRACGGREARPLDLHVRRLPPEAGRFWSQRVRQAYDDLAQPARMAFFLAVLPGLAAALRRRRHRAVLTGAGLAVGLAEAGRRRAGGRRVFPFSASLFAPVWILERAVCSWLALAARLTRGGVPYAGRRLRVAAHSVRWIKRHRRPGTDPGADPDPDPAPNRGTDRDDRRSPDAGLPRTGAARAGTVSSAGRVRLRPGTRPSCATHRRTA</sequence>
<dbReference type="SUPFAM" id="SSF53448">
    <property type="entry name" value="Nucleotide-diphospho-sugar transferases"/>
    <property type="match status" value="1"/>
</dbReference>
<gene>
    <name evidence="2" type="ORF">PS9374_03867</name>
</gene>
<dbReference type="AlphaFoldDB" id="A0A161LPL7"/>
<dbReference type="Gene3D" id="3.90.550.10">
    <property type="entry name" value="Spore Coat Polysaccharide Biosynthesis Protein SpsA, Chain A"/>
    <property type="match status" value="1"/>
</dbReference>
<evidence type="ECO:0000313" key="2">
    <source>
        <dbReference type="EMBL" id="GAT68206.1"/>
    </source>
</evidence>
<organism evidence="2 3">
    <name type="scientific">Planomonospora sphaerica</name>
    <dbReference type="NCBI Taxonomy" id="161355"/>
    <lineage>
        <taxon>Bacteria</taxon>
        <taxon>Bacillati</taxon>
        <taxon>Actinomycetota</taxon>
        <taxon>Actinomycetes</taxon>
        <taxon>Streptosporangiales</taxon>
        <taxon>Streptosporangiaceae</taxon>
        <taxon>Planomonospora</taxon>
    </lineage>
</organism>
<keyword evidence="3" id="KW-1185">Reference proteome</keyword>
<feature type="region of interest" description="Disordered" evidence="1">
    <location>
        <begin position="346"/>
        <end position="415"/>
    </location>
</feature>
<comment type="caution">
    <text evidence="2">The sequence shown here is derived from an EMBL/GenBank/DDBJ whole genome shotgun (WGS) entry which is preliminary data.</text>
</comment>
<proteinExistence type="predicted"/>
<protein>
    <submittedName>
        <fullName evidence="2">Uncharacterized protein</fullName>
    </submittedName>
</protein>
<reference evidence="3" key="2">
    <citation type="submission" date="2016-04" db="EMBL/GenBank/DDBJ databases">
        <title>Planomonospora sphaerica JCM9374 whole genome shotgun sequence.</title>
        <authorList>
            <person name="Suzuki T."/>
            <person name="Dohra H."/>
            <person name="Kodani S."/>
        </authorList>
    </citation>
    <scope>NUCLEOTIDE SEQUENCE [LARGE SCALE GENOMIC DNA]</scope>
    <source>
        <strain evidence="3">JCM 9374</strain>
    </source>
</reference>
<name>A0A161LPL7_9ACTN</name>
<dbReference type="Proteomes" id="UP000077701">
    <property type="component" value="Unassembled WGS sequence"/>
</dbReference>
<feature type="region of interest" description="Disordered" evidence="1">
    <location>
        <begin position="1"/>
        <end position="28"/>
    </location>
</feature>
<dbReference type="EMBL" id="BDCX01000009">
    <property type="protein sequence ID" value="GAT68206.1"/>
    <property type="molecule type" value="Genomic_DNA"/>
</dbReference>
<feature type="compositionally biased region" description="Basic and acidic residues" evidence="1">
    <location>
        <begin position="368"/>
        <end position="377"/>
    </location>
</feature>
<feature type="compositionally biased region" description="Low complexity" evidence="1">
    <location>
        <begin position="9"/>
        <end position="18"/>
    </location>
</feature>
<evidence type="ECO:0000256" key="1">
    <source>
        <dbReference type="SAM" id="MobiDB-lite"/>
    </source>
</evidence>